<dbReference type="RefSeq" id="WP_311536547.1">
    <property type="nucleotide sequence ID" value="NZ_JAVRHQ010000046.1"/>
</dbReference>
<reference evidence="3 4" key="1">
    <citation type="submission" date="2023-09" db="EMBL/GenBank/DDBJ databases">
        <authorList>
            <person name="Rey-Velasco X."/>
        </authorList>
    </citation>
    <scope>NUCLEOTIDE SEQUENCE [LARGE SCALE GENOMIC DNA]</scope>
    <source>
        <strain evidence="3 4">F363</strain>
    </source>
</reference>
<evidence type="ECO:0000256" key="1">
    <source>
        <dbReference type="PROSITE-ProRule" id="PRU00110"/>
    </source>
</evidence>
<comment type="caution">
    <text evidence="3">The sequence shown here is derived from an EMBL/GenBank/DDBJ whole genome shotgun (WGS) entry which is preliminary data.</text>
</comment>
<dbReference type="InterPro" id="IPR008207">
    <property type="entry name" value="Sig_transdc_His_kin_Hpt_dom"/>
</dbReference>
<feature type="modified residue" description="Phosphohistidine" evidence="1">
    <location>
        <position position="56"/>
    </location>
</feature>
<evidence type="ECO:0000313" key="4">
    <source>
        <dbReference type="Proteomes" id="UP001262889"/>
    </source>
</evidence>
<organism evidence="3 4">
    <name type="scientific">Autumnicola tepida</name>
    <dbReference type="NCBI Taxonomy" id="3075595"/>
    <lineage>
        <taxon>Bacteria</taxon>
        <taxon>Pseudomonadati</taxon>
        <taxon>Bacteroidota</taxon>
        <taxon>Flavobacteriia</taxon>
        <taxon>Flavobacteriales</taxon>
        <taxon>Flavobacteriaceae</taxon>
        <taxon>Autumnicola</taxon>
    </lineage>
</organism>
<evidence type="ECO:0000313" key="3">
    <source>
        <dbReference type="EMBL" id="MDT0644932.1"/>
    </source>
</evidence>
<keyword evidence="4" id="KW-1185">Reference proteome</keyword>
<name>A0ABU3CF00_9FLAO</name>
<dbReference type="EMBL" id="JAVRHQ010000046">
    <property type="protein sequence ID" value="MDT0644932.1"/>
    <property type="molecule type" value="Genomic_DNA"/>
</dbReference>
<feature type="domain" description="HPt" evidence="2">
    <location>
        <begin position="17"/>
        <end position="106"/>
    </location>
</feature>
<evidence type="ECO:0000259" key="2">
    <source>
        <dbReference type="PROSITE" id="PS50894"/>
    </source>
</evidence>
<dbReference type="Gene3D" id="1.20.120.160">
    <property type="entry name" value="HPT domain"/>
    <property type="match status" value="1"/>
</dbReference>
<sequence>MEERPTLTQINKISGKNDDFRERLINILKTELVSEVSTYQKNLSLGKYIECAENVHKLKHKIGILGLEKSYEVAVLFEEDLKKSNLKNKKAFDDILKSMLEFTAQL</sequence>
<gene>
    <name evidence="3" type="ORF">RM553_18995</name>
</gene>
<keyword evidence="1" id="KW-0597">Phosphoprotein</keyword>
<accession>A0ABU3CF00</accession>
<dbReference type="SUPFAM" id="SSF47226">
    <property type="entry name" value="Histidine-containing phosphotransfer domain, HPT domain"/>
    <property type="match status" value="1"/>
</dbReference>
<proteinExistence type="predicted"/>
<dbReference type="PROSITE" id="PS50894">
    <property type="entry name" value="HPT"/>
    <property type="match status" value="1"/>
</dbReference>
<dbReference type="InterPro" id="IPR036641">
    <property type="entry name" value="HPT_dom_sf"/>
</dbReference>
<protein>
    <submittedName>
        <fullName evidence="3">Hpt domain-containing protein</fullName>
    </submittedName>
</protein>
<dbReference type="Proteomes" id="UP001262889">
    <property type="component" value="Unassembled WGS sequence"/>
</dbReference>